<reference evidence="2 3" key="1">
    <citation type="journal article" date="2016" name="Environ. Microbiol.">
        <title>Genomic resolution of a cold subsurface aquifer community provides metabolic insights for novel microbes adapted to high CO concentrations.</title>
        <authorList>
            <person name="Probst A.J."/>
            <person name="Castelle C.J."/>
            <person name="Singh A."/>
            <person name="Brown C.T."/>
            <person name="Anantharaman K."/>
            <person name="Sharon I."/>
            <person name="Hug L.A."/>
            <person name="Burstein D."/>
            <person name="Emerson J.B."/>
            <person name="Thomas B.C."/>
            <person name="Banfield J.F."/>
        </authorList>
    </citation>
    <scope>NUCLEOTIDE SEQUENCE [LARGE SCALE GENOMIC DNA]</scope>
    <source>
        <strain evidence="2">CG2_30_33_16</strain>
    </source>
</reference>
<name>A0A1J5HAQ5_9BACT</name>
<dbReference type="GO" id="GO:0009298">
    <property type="term" value="P:GDP-mannose biosynthetic process"/>
    <property type="evidence" value="ECO:0007669"/>
    <property type="project" value="TreeGrafter"/>
</dbReference>
<dbReference type="InterPro" id="IPR051161">
    <property type="entry name" value="Mannose-6P_isomerase_type2"/>
</dbReference>
<dbReference type="PANTHER" id="PTHR46390:SF1">
    <property type="entry name" value="MANNOSE-1-PHOSPHATE GUANYLYLTRANSFERASE"/>
    <property type="match status" value="1"/>
</dbReference>
<dbReference type="EMBL" id="MNZM01000117">
    <property type="protein sequence ID" value="OIP82341.1"/>
    <property type="molecule type" value="Genomic_DNA"/>
</dbReference>
<dbReference type="AlphaFoldDB" id="A0A1J5HAQ5"/>
<dbReference type="Pfam" id="PF00483">
    <property type="entry name" value="NTP_transferase"/>
    <property type="match status" value="1"/>
</dbReference>
<dbReference type="InterPro" id="IPR029044">
    <property type="entry name" value="Nucleotide-diphossugar_trans"/>
</dbReference>
<dbReference type="SUPFAM" id="SSF159283">
    <property type="entry name" value="Guanosine diphospho-D-mannose pyrophosphorylase/mannose-6-phosphate isomerase linker domain"/>
    <property type="match status" value="1"/>
</dbReference>
<gene>
    <name evidence="2" type="ORF">AUK04_04940</name>
</gene>
<feature type="domain" description="Nucleotidyl transferase" evidence="1">
    <location>
        <begin position="2"/>
        <end position="286"/>
    </location>
</feature>
<evidence type="ECO:0000313" key="3">
    <source>
        <dbReference type="Proteomes" id="UP000183758"/>
    </source>
</evidence>
<accession>A0A1J5HAQ5</accession>
<organism evidence="2 3">
    <name type="scientific">Candidatus Roizmanbacteria bacterium CG2_30_33_16</name>
    <dbReference type="NCBI Taxonomy" id="1805340"/>
    <lineage>
        <taxon>Bacteria</taxon>
        <taxon>Candidatus Roizmaniibacteriota</taxon>
    </lineage>
</organism>
<evidence type="ECO:0000313" key="2">
    <source>
        <dbReference type="EMBL" id="OIP82341.1"/>
    </source>
</evidence>
<proteinExistence type="predicted"/>
<dbReference type="Proteomes" id="UP000183758">
    <property type="component" value="Unassembled WGS sequence"/>
</dbReference>
<dbReference type="GO" id="GO:0004475">
    <property type="term" value="F:mannose-1-phosphate guanylyltransferase (GTP) activity"/>
    <property type="evidence" value="ECO:0007669"/>
    <property type="project" value="TreeGrafter"/>
</dbReference>
<dbReference type="InterPro" id="IPR005835">
    <property type="entry name" value="NTP_transferase_dom"/>
</dbReference>
<dbReference type="SUPFAM" id="SSF53448">
    <property type="entry name" value="Nucleotide-diphospho-sugar transferases"/>
    <property type="match status" value="1"/>
</dbReference>
<evidence type="ECO:0000259" key="1">
    <source>
        <dbReference type="Pfam" id="PF00483"/>
    </source>
</evidence>
<sequence>MKAIIFAGGTGTRMWPLSRKKSPKQFDKLIGDKSTLQLAIDRLTPDFSPEDIYISTNIAYDKIVREQLPQIPTDNFIFEPEKKDIGPAIALVVGILHKKFPHEPIAILWSDHLVKQIAFFKKILITAGNEIKKSPNKIIFISHKPRFASVNLGYIHVGKRLHESERISFYEFKGFKYRPDQTTANKFIKTNNYTWNLGYFVTTPDFIMKLYQRFSPIVFNNTMKILQYYGKISYLTNLEKHYGQVESISFDNAILENLDKKDAQVIVEDIGWSDIGAWEALKEALETFPYENVIRGKVYLEHVRDSLIYNYEDKKLVVGIDLDEHIIVNTNDVLLIAKKESVPKIKKIVENFEGTENEKLT</sequence>
<protein>
    <recommendedName>
        <fullName evidence="1">Nucleotidyl transferase domain-containing protein</fullName>
    </recommendedName>
</protein>
<dbReference type="PANTHER" id="PTHR46390">
    <property type="entry name" value="MANNOSE-1-PHOSPHATE GUANYLYLTRANSFERASE"/>
    <property type="match status" value="1"/>
</dbReference>
<dbReference type="Gene3D" id="3.90.550.10">
    <property type="entry name" value="Spore Coat Polysaccharide Biosynthesis Protein SpsA, Chain A"/>
    <property type="match status" value="1"/>
</dbReference>
<comment type="caution">
    <text evidence="2">The sequence shown here is derived from an EMBL/GenBank/DDBJ whole genome shotgun (WGS) entry which is preliminary data.</text>
</comment>